<accession>A0AAE1RN91</accession>
<reference evidence="1" key="1">
    <citation type="submission" date="2023-12" db="EMBL/GenBank/DDBJ databases">
        <title>Genome assembly of Anisodus tanguticus.</title>
        <authorList>
            <person name="Wang Y.-J."/>
        </authorList>
    </citation>
    <scope>NUCLEOTIDE SEQUENCE</scope>
    <source>
        <strain evidence="1">KB-2021</strain>
        <tissue evidence="1">Leaf</tissue>
    </source>
</reference>
<dbReference type="AlphaFoldDB" id="A0AAE1RN91"/>
<keyword evidence="2" id="KW-1185">Reference proteome</keyword>
<proteinExistence type="predicted"/>
<dbReference type="EMBL" id="JAVYJV010000014">
    <property type="protein sequence ID" value="KAK4354229.1"/>
    <property type="molecule type" value="Genomic_DNA"/>
</dbReference>
<comment type="caution">
    <text evidence="1">The sequence shown here is derived from an EMBL/GenBank/DDBJ whole genome shotgun (WGS) entry which is preliminary data.</text>
</comment>
<gene>
    <name evidence="1" type="ORF">RND71_026423</name>
</gene>
<evidence type="ECO:0000313" key="2">
    <source>
        <dbReference type="Proteomes" id="UP001291623"/>
    </source>
</evidence>
<sequence length="214" mass="24643">MEGRMITLKVRCIEELRYAPENCISCNDHVHPNLDNSNTMELWLHIIGPSCMGSKVNGIFTSDLTNIHRIRDRVDLSILTISKAAAEEARAEAPYRQKAGRSYSELELRRYLSMEFPISEAAHHSERPLCLMSHLDLEAIGVTNINMFEVDTLLNTKTLNFATVMALNWNYSNGIINEKEIKGRDLLNKVQDIWDQEYPNMTIDKFIFSCEKYK</sequence>
<evidence type="ECO:0000313" key="1">
    <source>
        <dbReference type="EMBL" id="KAK4354229.1"/>
    </source>
</evidence>
<name>A0AAE1RN91_9SOLA</name>
<dbReference type="Proteomes" id="UP001291623">
    <property type="component" value="Unassembled WGS sequence"/>
</dbReference>
<protein>
    <submittedName>
        <fullName evidence="1">Uncharacterized protein</fullName>
    </submittedName>
</protein>
<organism evidence="1 2">
    <name type="scientific">Anisodus tanguticus</name>
    <dbReference type="NCBI Taxonomy" id="243964"/>
    <lineage>
        <taxon>Eukaryota</taxon>
        <taxon>Viridiplantae</taxon>
        <taxon>Streptophyta</taxon>
        <taxon>Embryophyta</taxon>
        <taxon>Tracheophyta</taxon>
        <taxon>Spermatophyta</taxon>
        <taxon>Magnoliopsida</taxon>
        <taxon>eudicotyledons</taxon>
        <taxon>Gunneridae</taxon>
        <taxon>Pentapetalae</taxon>
        <taxon>asterids</taxon>
        <taxon>lamiids</taxon>
        <taxon>Solanales</taxon>
        <taxon>Solanaceae</taxon>
        <taxon>Solanoideae</taxon>
        <taxon>Hyoscyameae</taxon>
        <taxon>Anisodus</taxon>
    </lineage>
</organism>